<evidence type="ECO:0000313" key="2">
    <source>
        <dbReference type="Proteomes" id="UP001364695"/>
    </source>
</evidence>
<evidence type="ECO:0000313" key="1">
    <source>
        <dbReference type="EMBL" id="MEJ7139433.1"/>
    </source>
</evidence>
<dbReference type="EMBL" id="JAWDIE010000027">
    <property type="protein sequence ID" value="MEJ7139433.1"/>
    <property type="molecule type" value="Genomic_DNA"/>
</dbReference>
<keyword evidence="2" id="KW-1185">Reference proteome</keyword>
<protein>
    <submittedName>
        <fullName evidence="1">Penicillin-binding protein 2</fullName>
        <ecNumber evidence="1">3.4.16.4</ecNumber>
    </submittedName>
</protein>
<comment type="caution">
    <text evidence="1">The sequence shown here is derived from an EMBL/GenBank/DDBJ whole genome shotgun (WGS) entry which is preliminary data.</text>
</comment>
<organism evidence="1 2">
    <name type="scientific">Amphibiibacter pelophylacis</name>
    <dbReference type="NCBI Taxonomy" id="1799477"/>
    <lineage>
        <taxon>Bacteria</taxon>
        <taxon>Pseudomonadati</taxon>
        <taxon>Pseudomonadota</taxon>
        <taxon>Betaproteobacteria</taxon>
        <taxon>Burkholderiales</taxon>
        <taxon>Sphaerotilaceae</taxon>
        <taxon>Amphibiibacter</taxon>
    </lineage>
</organism>
<keyword evidence="1" id="KW-0645">Protease</keyword>
<reference evidence="1" key="1">
    <citation type="submission" date="2023-10" db="EMBL/GenBank/DDBJ databases">
        <title>Amphibacter perezi, gen. nov., sp. nov. a novel taxa of the family Comamonadaceae, class Betaproteobacteria isolated from the skin microbiota of Pelophylax perezi from different populations.</title>
        <authorList>
            <person name="Costa S."/>
            <person name="Proenca D.N."/>
            <person name="Lopes I."/>
            <person name="Morais P.V."/>
        </authorList>
    </citation>
    <scope>NUCLEOTIDE SEQUENCE</scope>
    <source>
        <strain evidence="1">SL12-8</strain>
    </source>
</reference>
<keyword evidence="1" id="KW-0121">Carboxypeptidase</keyword>
<dbReference type="Proteomes" id="UP001364695">
    <property type="component" value="Unassembled WGS sequence"/>
</dbReference>
<gene>
    <name evidence="1" type="primary">mrdA</name>
    <name evidence="1" type="ORF">RV045_13490</name>
</gene>
<sequence length="719" mass="78597">MHRTRVWAALAFVLFGLGLLGWRMYVLQVQRYEAFQLKAESNRLTLVPIPPTRGQIVDRNGVVLATNFSAQTLEVVPAQVENLEQTIADLGRIITITPRDITRFQRLRRDSRNFEPVMLRSRLTDDEVARFAAQKFRFPGVTVQARLFRQYPMGQVGAHVIGYIGRISQRDEKVMEDSWTPEDQANYRGTDHIGKKGIEQSYEKVLHGQTGFEEIETTASGYAVRKLRSQPPVQGEKVTLSIDIRLQEMIERMFGSRRGAAVVLDPRNGEVLALVSNPSFDPNLFVDGIDYDNWNRLNTSLDKPLLNRAIQGLYPPGSTYKPFMAMAALITGKRTPNTTIMDRGVFVFGNHRFRSVESHGLGAVNMTRAIIKSSNVYFYSLANEMGVDLIHDQLSRFGFGQRSGIDLRGELKGVLPSTEWKRRTYRRPEQQRWFAGETISLGIGQGYNSFTPLQVANAAAILASGGLHHEPRIGLSLTDPSTGRTQAITSPAVDLKLPAYGVKLISQAMYGVTQTGTSTQVFRGAPYRSAGKTGTAQAADVGKNEKYNAARVAERKRDHAWYMAFAPLEAPRVAVAVIVENAGFGALSAAPIARRIFDYVLLGRYPNAADMAATQRGRSGASGGYIPADSVPLPQETQLASMPVVTTASGDVALSDAPDQAPVPVAPDTPGPFLPLSHALPPHPGVPGASGKAAHRATDKTAPHTPKPPVAAGRPGARP</sequence>
<keyword evidence="1" id="KW-0378">Hydrolase</keyword>
<proteinExistence type="predicted"/>
<accession>A0ACC6P5G1</accession>
<name>A0ACC6P5G1_9BURK</name>
<dbReference type="EC" id="3.4.16.4" evidence="1"/>